<dbReference type="GO" id="GO:0016324">
    <property type="term" value="C:apical plasma membrane"/>
    <property type="evidence" value="ECO:0007669"/>
    <property type="project" value="TreeGrafter"/>
</dbReference>
<dbReference type="FunCoup" id="H3ATN3">
    <property type="interactions" value="677"/>
</dbReference>
<keyword evidence="3 12" id="KW-0796">Tight junction</keyword>
<proteinExistence type="inferred from homology"/>
<dbReference type="Pfam" id="PF01284">
    <property type="entry name" value="MARVEL"/>
    <property type="match status" value="1"/>
</dbReference>
<dbReference type="GO" id="GO:0031410">
    <property type="term" value="C:cytoplasmic vesicle"/>
    <property type="evidence" value="ECO:0007669"/>
    <property type="project" value="TreeGrafter"/>
</dbReference>
<evidence type="ECO:0000256" key="9">
    <source>
        <dbReference type="ARBA" id="ARBA00023054"/>
    </source>
</evidence>
<evidence type="ECO:0000313" key="19">
    <source>
        <dbReference type="Ensembl" id="ENSLACP00000013004.1"/>
    </source>
</evidence>
<dbReference type="EMBL" id="AFYH01150861">
    <property type="status" value="NOT_ANNOTATED_CDS"/>
    <property type="molecule type" value="Genomic_DNA"/>
</dbReference>
<feature type="transmembrane region" description="Helical" evidence="16">
    <location>
        <begin position="243"/>
        <end position="264"/>
    </location>
</feature>
<dbReference type="OMA" id="QIYMLCS"/>
<organism evidence="19 20">
    <name type="scientific">Latimeria chalumnae</name>
    <name type="common">Coelacanth</name>
    <dbReference type="NCBI Taxonomy" id="7897"/>
    <lineage>
        <taxon>Eukaryota</taxon>
        <taxon>Metazoa</taxon>
        <taxon>Chordata</taxon>
        <taxon>Craniata</taxon>
        <taxon>Vertebrata</taxon>
        <taxon>Euteleostomi</taxon>
        <taxon>Coelacanthiformes</taxon>
        <taxon>Coelacanthidae</taxon>
        <taxon>Latimeria</taxon>
    </lineage>
</organism>
<reference evidence="20" key="1">
    <citation type="submission" date="2011-08" db="EMBL/GenBank/DDBJ databases">
        <title>The draft genome of Latimeria chalumnae.</title>
        <authorList>
            <person name="Di Palma F."/>
            <person name="Alfoldi J."/>
            <person name="Johnson J."/>
            <person name="Berlin A."/>
            <person name="Gnerre S."/>
            <person name="Jaffe D."/>
            <person name="MacCallum I."/>
            <person name="Young S."/>
            <person name="Walker B.J."/>
            <person name="Lander E."/>
            <person name="Lindblad-Toh K."/>
        </authorList>
    </citation>
    <scope>NUCLEOTIDE SEQUENCE [LARGE SCALE GENOMIC DNA]</scope>
    <source>
        <strain evidence="20">Wild caught</strain>
    </source>
</reference>
<keyword evidence="7 12" id="KW-0965">Cell junction</keyword>
<evidence type="ECO:0000256" key="7">
    <source>
        <dbReference type="ARBA" id="ARBA00022949"/>
    </source>
</evidence>
<dbReference type="AlphaFoldDB" id="H3ATN3"/>
<dbReference type="PANTHER" id="PTHR23288">
    <property type="entry name" value="OCCLUDIN AND RNA POLYMERASE II ELONGATION FACTOR ELL"/>
    <property type="match status" value="1"/>
</dbReference>
<name>H3ATN3_LATCH</name>
<dbReference type="SUPFAM" id="SSF144292">
    <property type="entry name" value="occludin/ELL-like"/>
    <property type="match status" value="1"/>
</dbReference>
<evidence type="ECO:0000256" key="5">
    <source>
        <dbReference type="ARBA" id="ARBA00022553"/>
    </source>
</evidence>
<evidence type="ECO:0000256" key="8">
    <source>
        <dbReference type="ARBA" id="ARBA00022989"/>
    </source>
</evidence>
<evidence type="ECO:0000256" key="4">
    <source>
        <dbReference type="ARBA" id="ARBA00022475"/>
    </source>
</evidence>
<dbReference type="InterPro" id="IPR031176">
    <property type="entry name" value="ELL/occludin"/>
</dbReference>
<dbReference type="Proteomes" id="UP000008672">
    <property type="component" value="Unassembled WGS sequence"/>
</dbReference>
<dbReference type="GeneTree" id="ENSGT00730000110989"/>
<feature type="region of interest" description="Disordered" evidence="15">
    <location>
        <begin position="304"/>
        <end position="330"/>
    </location>
</feature>
<dbReference type="EMBL" id="AFYH01150862">
    <property type="status" value="NOT_ANNOTATED_CDS"/>
    <property type="molecule type" value="Genomic_DNA"/>
</dbReference>
<feature type="transmembrane region" description="Helical" evidence="16">
    <location>
        <begin position="64"/>
        <end position="84"/>
    </location>
</feature>
<feature type="region of interest" description="Disordered" evidence="15">
    <location>
        <begin position="360"/>
        <end position="433"/>
    </location>
</feature>
<dbReference type="eggNOG" id="ENOG502QS9F">
    <property type="taxonomic scope" value="Eukaryota"/>
</dbReference>
<dbReference type="PROSITE" id="PS51225">
    <property type="entry name" value="MARVEL"/>
    <property type="match status" value="1"/>
</dbReference>
<keyword evidence="10 12" id="KW-0472">Membrane</keyword>
<feature type="domain" description="OCEL" evidence="18">
    <location>
        <begin position="416"/>
        <end position="523"/>
    </location>
</feature>
<dbReference type="GO" id="GO:0005923">
    <property type="term" value="C:bicellular tight junction"/>
    <property type="evidence" value="ECO:0007669"/>
    <property type="project" value="UniProtKB-SubCell"/>
</dbReference>
<evidence type="ECO:0000256" key="14">
    <source>
        <dbReference type="PROSITE-ProRule" id="PRU01324"/>
    </source>
</evidence>
<dbReference type="PROSITE" id="PS51980">
    <property type="entry name" value="OCEL"/>
    <property type="match status" value="1"/>
</dbReference>
<reference evidence="19" key="3">
    <citation type="submission" date="2025-09" db="UniProtKB">
        <authorList>
            <consortium name="Ensembl"/>
        </authorList>
    </citation>
    <scope>IDENTIFICATION</scope>
</reference>
<keyword evidence="20" id="KW-1185">Reference proteome</keyword>
<dbReference type="GO" id="GO:0070830">
    <property type="term" value="P:bicellular tight junction assembly"/>
    <property type="evidence" value="ECO:0007669"/>
    <property type="project" value="InterPro"/>
</dbReference>
<keyword evidence="8 16" id="KW-1133">Transmembrane helix</keyword>
<dbReference type="STRING" id="7897.ENSLACP00000013004"/>
<protein>
    <recommendedName>
        <fullName evidence="2 12">Occludin</fullName>
    </recommendedName>
</protein>
<evidence type="ECO:0000256" key="6">
    <source>
        <dbReference type="ARBA" id="ARBA00022692"/>
    </source>
</evidence>
<feature type="transmembrane region" description="Helical" evidence="16">
    <location>
        <begin position="170"/>
        <end position="194"/>
    </location>
</feature>
<comment type="similarity">
    <text evidence="1 12 14">Belongs to the ELL/occludin family.</text>
</comment>
<feature type="disulfide bond" evidence="13">
    <location>
        <begin position="215"/>
        <end position="236"/>
    </location>
</feature>
<evidence type="ECO:0000313" key="20">
    <source>
        <dbReference type="Proteomes" id="UP000008672"/>
    </source>
</evidence>
<dbReference type="EMBL" id="AFYH01150860">
    <property type="status" value="NOT_ANNOTATED_CDS"/>
    <property type="molecule type" value="Genomic_DNA"/>
</dbReference>
<evidence type="ECO:0000259" key="17">
    <source>
        <dbReference type="PROSITE" id="PS51225"/>
    </source>
</evidence>
<dbReference type="EMBL" id="AFYH01150863">
    <property type="status" value="NOT_ANNOTATED_CDS"/>
    <property type="molecule type" value="Genomic_DNA"/>
</dbReference>
<dbReference type="PRINTS" id="PR01258">
    <property type="entry name" value="OCCLUDIN"/>
</dbReference>
<feature type="compositionally biased region" description="Polar residues" evidence="15">
    <location>
        <begin position="360"/>
        <end position="372"/>
    </location>
</feature>
<keyword evidence="6 12" id="KW-0812">Transmembrane</keyword>
<feature type="compositionally biased region" description="Basic residues" evidence="15">
    <location>
        <begin position="376"/>
        <end position="391"/>
    </location>
</feature>
<dbReference type="InterPro" id="IPR002958">
    <property type="entry name" value="Occludin"/>
</dbReference>
<dbReference type="PANTHER" id="PTHR23288:SF4">
    <property type="entry name" value="OCCLUDIN"/>
    <property type="match status" value="1"/>
</dbReference>
<dbReference type="HOGENOM" id="CLU_039628_1_0_1"/>
<dbReference type="InParanoid" id="H3ATN3"/>
<evidence type="ECO:0000256" key="2">
    <source>
        <dbReference type="ARBA" id="ARBA00016772"/>
    </source>
</evidence>
<dbReference type="Pfam" id="PF07303">
    <property type="entry name" value="Occludin_ELL"/>
    <property type="match status" value="1"/>
</dbReference>
<evidence type="ECO:0000256" key="10">
    <source>
        <dbReference type="ARBA" id="ARBA00023136"/>
    </source>
</evidence>
<evidence type="ECO:0000256" key="3">
    <source>
        <dbReference type="ARBA" id="ARBA00022427"/>
    </source>
</evidence>
<dbReference type="InterPro" id="IPR010844">
    <property type="entry name" value="Occludin_ELL"/>
</dbReference>
<dbReference type="Bgee" id="ENSLACG00000011457">
    <property type="expression patterns" value="Expressed in pectoral fin and 3 other cell types or tissues"/>
</dbReference>
<sequence length="523" mass="58721">MSSSRGFDRPPSYHSGNFSKFSNYAPSRDMYGAEMHSQPAYSYYAEDEIQHFYKWTSPPGIVKIMALLIVVMCVGIFACVASTLPWDLDYYAAGTGMGMGGTGAGTQFHGSSYGGFGSNYGYAFGYGGNYIDPRVAKKFMIAMGAISFIFAMGLFVLLVSKAHWSKSRRFFLIVIIGSGVLGGLVLIATIVYIMGVNPSAQASGSVFYNQVVALCSQFYSPATSGVFINQYLYHYCVVEPQEAIAIVFGFLVVAAFAIILFFAIRTRKKIGEYGKMNILWEKERVEEEEPPNVEDWVKNVSGEPEEVPPMAYEPEVNGSSSPPHYEERSRNGTPAIFNNFLFQSTSLMPEAEVPLMNNHRTSNLYSSSSDATTKPPQKRPPRKRRAGRAKRPNTEGYDTDYTTGAESCEELDAEDDEWESKYPPITSDQQRQEYKRDFDSGLQEYKRLQAELDEVNKKISQLDKQLDDLQEGTEEYQAVADEYNDLKDLKKSEAYKDKKMHCKQLKGKLSHIKSLVSDYDNQK</sequence>
<evidence type="ECO:0000256" key="11">
    <source>
        <dbReference type="ARBA" id="ARBA00023157"/>
    </source>
</evidence>
<feature type="transmembrane region" description="Helical" evidence="16">
    <location>
        <begin position="139"/>
        <end position="158"/>
    </location>
</feature>
<evidence type="ECO:0000256" key="16">
    <source>
        <dbReference type="SAM" id="Phobius"/>
    </source>
</evidence>
<evidence type="ECO:0000256" key="12">
    <source>
        <dbReference type="PIRNR" id="PIRNR005993"/>
    </source>
</evidence>
<evidence type="ECO:0000256" key="15">
    <source>
        <dbReference type="SAM" id="MobiDB-lite"/>
    </source>
</evidence>
<keyword evidence="9" id="KW-0175">Coiled coil</keyword>
<dbReference type="Ensembl" id="ENSLACT00000013099.1">
    <property type="protein sequence ID" value="ENSLACP00000013004.1"/>
    <property type="gene ID" value="ENSLACG00000011457.1"/>
</dbReference>
<keyword evidence="4" id="KW-1003">Cell membrane</keyword>
<dbReference type="InterPro" id="IPR008253">
    <property type="entry name" value="Marvel"/>
</dbReference>
<comment type="function">
    <text evidence="12">May play a role in the formation and regulation of the tight junction (TJ) paracellular permeability barrier.</text>
</comment>
<feature type="compositionally biased region" description="Acidic residues" evidence="15">
    <location>
        <begin position="407"/>
        <end position="418"/>
    </location>
</feature>
<keyword evidence="11 13" id="KW-1015">Disulfide bond</keyword>
<evidence type="ECO:0000259" key="18">
    <source>
        <dbReference type="PROSITE" id="PS51980"/>
    </source>
</evidence>
<comment type="subcellular location">
    <subcellularLocation>
        <location evidence="12">Cell membrane</location>
        <topology evidence="12">Multi-pass membrane protein</topology>
    </subcellularLocation>
    <subcellularLocation>
        <location evidence="12">Cell junction</location>
        <location evidence="12">Tight junction</location>
    </subcellularLocation>
</comment>
<reference evidence="19" key="2">
    <citation type="submission" date="2025-08" db="UniProtKB">
        <authorList>
            <consortium name="Ensembl"/>
        </authorList>
    </citation>
    <scope>IDENTIFICATION</scope>
</reference>
<feature type="domain" description="MARVEL" evidence="17">
    <location>
        <begin position="57"/>
        <end position="268"/>
    </location>
</feature>
<dbReference type="Gene3D" id="6.10.140.340">
    <property type="match status" value="1"/>
</dbReference>
<dbReference type="PIRSF" id="PIRSF005993">
    <property type="entry name" value="Occludin"/>
    <property type="match status" value="1"/>
</dbReference>
<keyword evidence="5" id="KW-0597">Phosphoprotein</keyword>
<evidence type="ECO:0000256" key="13">
    <source>
        <dbReference type="PIRSR" id="PIRSR005993-1"/>
    </source>
</evidence>
<evidence type="ECO:0000256" key="1">
    <source>
        <dbReference type="ARBA" id="ARBA00009171"/>
    </source>
</evidence>
<accession>H3ATN3</accession>
<gene>
    <name evidence="19" type="primary">OCLNB</name>
</gene>